<comment type="cofactor">
    <cofactor evidence="1 7">
        <name>heme</name>
        <dbReference type="ChEBI" id="CHEBI:30413"/>
    </cofactor>
</comment>
<dbReference type="EMBL" id="LFJN01000008">
    <property type="protein sequence ID" value="KPI42002.1"/>
    <property type="molecule type" value="Genomic_DNA"/>
</dbReference>
<keyword evidence="5 7" id="KW-0408">Iron</keyword>
<name>A0A0N1P1F2_9EURO</name>
<dbReference type="GO" id="GO:0004497">
    <property type="term" value="F:monooxygenase activity"/>
    <property type="evidence" value="ECO:0007669"/>
    <property type="project" value="UniProtKB-KW"/>
</dbReference>
<proteinExistence type="inferred from homology"/>
<evidence type="ECO:0000256" key="6">
    <source>
        <dbReference type="ARBA" id="ARBA00023033"/>
    </source>
</evidence>
<dbReference type="PRINTS" id="PR00463">
    <property type="entry name" value="EP450I"/>
</dbReference>
<feature type="compositionally biased region" description="Acidic residues" evidence="8">
    <location>
        <begin position="81"/>
        <end position="104"/>
    </location>
</feature>
<protein>
    <submittedName>
        <fullName evidence="9">O-methylsterigmatocystin oxido</fullName>
    </submittedName>
</protein>
<dbReference type="InterPro" id="IPR036396">
    <property type="entry name" value="Cyt_P450_sf"/>
</dbReference>
<evidence type="ECO:0000256" key="2">
    <source>
        <dbReference type="ARBA" id="ARBA00010617"/>
    </source>
</evidence>
<gene>
    <name evidence="9" type="ORF">AB675_5454</name>
</gene>
<evidence type="ECO:0000256" key="8">
    <source>
        <dbReference type="SAM" id="MobiDB-lite"/>
    </source>
</evidence>
<feature type="compositionally biased region" description="Polar residues" evidence="8">
    <location>
        <begin position="61"/>
        <end position="71"/>
    </location>
</feature>
<sequence>MPLHTFANTSRFSVEGEMIEYRLRPSDDVSDGGDTPPPSSSPVGSPVLAPVLAPVRPASRSNVTKPEQSGILSVPPRDEFVLFDDNDDDSNNNSKDDDDDEDMGEAPAVSTPALEDTKDAIAGCGGDDKENEPPKRGMIASLNHDNAPGRWYDHIRRYSTAVILASVFGVRGASFDSPQVSALYHVQDQFTQITELGATPPVDIFPWLKRLPNVVSSWRKWAYSIRTEQRALYFSLMQQSKRQMQKDDAKECFLARLIKDQEKSGLSDEHIAYLGGTLMEAGSDTTASTLLSFLLAMANHPDVLRRCQEEVDALCGVVRSPAIDDLDQLPYVRAVMNETLRWRPVAAGGIPHAVTEDDHYNGYFIPKGTILFANAWAIHRTAEFEDPEAFKPERFLHNKFGIDPLHSGQIDESKRRVQYGFGAGRRVCSGQRLAENSLIVNMAKLVWGFNIKPEGGRLDDDVATSYHGGFLIAPKEFPLQFIPRSAAHVDVMEKEHRVADGYLQQFEE</sequence>
<evidence type="ECO:0000256" key="7">
    <source>
        <dbReference type="PIRSR" id="PIRSR602401-1"/>
    </source>
</evidence>
<feature type="region of interest" description="Disordered" evidence="8">
    <location>
        <begin position="22"/>
        <end position="137"/>
    </location>
</feature>
<evidence type="ECO:0000256" key="5">
    <source>
        <dbReference type="ARBA" id="ARBA00023004"/>
    </source>
</evidence>
<dbReference type="PANTHER" id="PTHR46300">
    <property type="entry name" value="P450, PUTATIVE (EUROFUNG)-RELATED-RELATED"/>
    <property type="match status" value="1"/>
</dbReference>
<reference evidence="9 10" key="1">
    <citation type="submission" date="2015-06" db="EMBL/GenBank/DDBJ databases">
        <title>Draft genome of the ant-associated black yeast Phialophora attae CBS 131958.</title>
        <authorList>
            <person name="Moreno L.F."/>
            <person name="Stielow B.J."/>
            <person name="de Hoog S."/>
            <person name="Vicente V.A."/>
            <person name="Weiss V.A."/>
            <person name="de Vries M."/>
            <person name="Cruz L.M."/>
            <person name="Souza E.M."/>
        </authorList>
    </citation>
    <scope>NUCLEOTIDE SEQUENCE [LARGE SCALE GENOMIC DNA]</scope>
    <source>
        <strain evidence="9 10">CBS 131958</strain>
    </source>
</reference>
<dbReference type="GO" id="GO:0020037">
    <property type="term" value="F:heme binding"/>
    <property type="evidence" value="ECO:0007669"/>
    <property type="project" value="InterPro"/>
</dbReference>
<evidence type="ECO:0000313" key="10">
    <source>
        <dbReference type="Proteomes" id="UP000038010"/>
    </source>
</evidence>
<dbReference type="STRING" id="1664694.A0A0N1P1F2"/>
<dbReference type="AlphaFoldDB" id="A0A0N1P1F2"/>
<dbReference type="PRINTS" id="PR00385">
    <property type="entry name" value="P450"/>
</dbReference>
<keyword evidence="10" id="KW-1185">Reference proteome</keyword>
<dbReference type="SUPFAM" id="SSF48264">
    <property type="entry name" value="Cytochrome P450"/>
    <property type="match status" value="1"/>
</dbReference>
<evidence type="ECO:0000256" key="3">
    <source>
        <dbReference type="ARBA" id="ARBA00022723"/>
    </source>
</evidence>
<feature type="binding site" description="axial binding residue" evidence="7">
    <location>
        <position position="428"/>
    </location>
    <ligand>
        <name>heme</name>
        <dbReference type="ChEBI" id="CHEBI:30413"/>
    </ligand>
    <ligandPart>
        <name>Fe</name>
        <dbReference type="ChEBI" id="CHEBI:18248"/>
    </ligandPart>
</feature>
<dbReference type="InterPro" id="IPR002401">
    <property type="entry name" value="Cyt_P450_E_grp-I"/>
</dbReference>
<feature type="compositionally biased region" description="Basic and acidic residues" evidence="8">
    <location>
        <begin position="126"/>
        <end position="135"/>
    </location>
</feature>
<dbReference type="CDD" id="cd11065">
    <property type="entry name" value="CYP64-like"/>
    <property type="match status" value="1"/>
</dbReference>
<evidence type="ECO:0000313" key="9">
    <source>
        <dbReference type="EMBL" id="KPI42002.1"/>
    </source>
</evidence>
<dbReference type="OrthoDB" id="1103324at2759"/>
<dbReference type="GO" id="GO:0016705">
    <property type="term" value="F:oxidoreductase activity, acting on paired donors, with incorporation or reduction of molecular oxygen"/>
    <property type="evidence" value="ECO:0007669"/>
    <property type="project" value="InterPro"/>
</dbReference>
<comment type="caution">
    <text evidence="9">The sequence shown here is derived from an EMBL/GenBank/DDBJ whole genome shotgun (WGS) entry which is preliminary data.</text>
</comment>
<evidence type="ECO:0000256" key="4">
    <source>
        <dbReference type="ARBA" id="ARBA00023002"/>
    </source>
</evidence>
<dbReference type="GeneID" id="28737546"/>
<dbReference type="Pfam" id="PF00067">
    <property type="entry name" value="p450"/>
    <property type="match status" value="1"/>
</dbReference>
<comment type="similarity">
    <text evidence="2">Belongs to the cytochrome P450 family.</text>
</comment>
<feature type="compositionally biased region" description="Low complexity" evidence="8">
    <location>
        <begin position="41"/>
        <end position="60"/>
    </location>
</feature>
<dbReference type="Gene3D" id="1.10.630.10">
    <property type="entry name" value="Cytochrome P450"/>
    <property type="match status" value="1"/>
</dbReference>
<dbReference type="Proteomes" id="UP000038010">
    <property type="component" value="Unassembled WGS sequence"/>
</dbReference>
<dbReference type="InterPro" id="IPR001128">
    <property type="entry name" value="Cyt_P450"/>
</dbReference>
<dbReference type="InterPro" id="IPR050364">
    <property type="entry name" value="Cytochrome_P450_fung"/>
</dbReference>
<keyword evidence="6" id="KW-0503">Monooxygenase</keyword>
<evidence type="ECO:0000256" key="1">
    <source>
        <dbReference type="ARBA" id="ARBA00001971"/>
    </source>
</evidence>
<dbReference type="VEuPathDB" id="FungiDB:AB675_5454"/>
<keyword evidence="3 7" id="KW-0479">Metal-binding</keyword>
<dbReference type="GO" id="GO:0005506">
    <property type="term" value="F:iron ion binding"/>
    <property type="evidence" value="ECO:0007669"/>
    <property type="project" value="InterPro"/>
</dbReference>
<organism evidence="9 10">
    <name type="scientific">Cyphellophora attinorum</name>
    <dbReference type="NCBI Taxonomy" id="1664694"/>
    <lineage>
        <taxon>Eukaryota</taxon>
        <taxon>Fungi</taxon>
        <taxon>Dikarya</taxon>
        <taxon>Ascomycota</taxon>
        <taxon>Pezizomycotina</taxon>
        <taxon>Eurotiomycetes</taxon>
        <taxon>Chaetothyriomycetidae</taxon>
        <taxon>Chaetothyriales</taxon>
        <taxon>Cyphellophoraceae</taxon>
        <taxon>Cyphellophora</taxon>
    </lineage>
</organism>
<dbReference type="RefSeq" id="XP_018001965.1">
    <property type="nucleotide sequence ID" value="XM_018145666.1"/>
</dbReference>
<keyword evidence="7" id="KW-0349">Heme</keyword>
<accession>A0A0N1P1F2</accession>
<keyword evidence="4" id="KW-0560">Oxidoreductase</keyword>
<dbReference type="PANTHER" id="PTHR46300:SF2">
    <property type="entry name" value="CYTOCHROME P450 MONOOXYGENASE ALNH-RELATED"/>
    <property type="match status" value="1"/>
</dbReference>